<sequence>MNIGQAAARSGLSAKMIRHYESIGLLQPAGRGANGYRRYEEADLHRLAFIKRARDMGFSLDEVGRLLALWADHGRASAEVKALAAAHVAQLDVRIAELTSLRNALQGLVDSCHGDGRSECPIIDELQSRG</sequence>
<dbReference type="SUPFAM" id="SSF46955">
    <property type="entry name" value="Putative DNA-binding domain"/>
    <property type="match status" value="1"/>
</dbReference>
<dbReference type="Proteomes" id="UP001595630">
    <property type="component" value="Unassembled WGS sequence"/>
</dbReference>
<dbReference type="PANTHER" id="PTHR30204:SF94">
    <property type="entry name" value="HEAVY METAL-DEPENDENT TRANSCRIPTIONAL REGULATOR HI_0293-RELATED"/>
    <property type="match status" value="1"/>
</dbReference>
<evidence type="ECO:0000259" key="6">
    <source>
        <dbReference type="PROSITE" id="PS50937"/>
    </source>
</evidence>
<feature type="domain" description="HTH merR-type" evidence="6">
    <location>
        <begin position="1"/>
        <end position="69"/>
    </location>
</feature>
<keyword evidence="8" id="KW-1185">Reference proteome</keyword>
<gene>
    <name evidence="7" type="primary">cueR</name>
    <name evidence="7" type="ORF">ACFOMF_09045</name>
</gene>
<dbReference type="PROSITE" id="PS50937">
    <property type="entry name" value="HTH_MERR_2"/>
    <property type="match status" value="1"/>
</dbReference>
<dbReference type="EMBL" id="JBHRXZ010000018">
    <property type="protein sequence ID" value="MFC3607920.1"/>
    <property type="molecule type" value="Genomic_DNA"/>
</dbReference>
<dbReference type="Pfam" id="PF09278">
    <property type="entry name" value="MerR-DNA-bind"/>
    <property type="match status" value="1"/>
</dbReference>
<keyword evidence="2" id="KW-0963">Cytoplasm</keyword>
<dbReference type="InterPro" id="IPR011789">
    <property type="entry name" value="CueR"/>
</dbReference>
<evidence type="ECO:0000256" key="1">
    <source>
        <dbReference type="ARBA" id="ARBA00004496"/>
    </source>
</evidence>
<dbReference type="Pfam" id="PF00376">
    <property type="entry name" value="MerR"/>
    <property type="match status" value="1"/>
</dbReference>
<evidence type="ECO:0000256" key="4">
    <source>
        <dbReference type="ARBA" id="ARBA00023125"/>
    </source>
</evidence>
<dbReference type="NCBIfam" id="TIGR02044">
    <property type="entry name" value="CueR"/>
    <property type="match status" value="1"/>
</dbReference>
<proteinExistence type="predicted"/>
<organism evidence="7 8">
    <name type="scientific">Stutzerimonas tarimensis</name>
    <dbReference type="NCBI Taxonomy" id="1507735"/>
    <lineage>
        <taxon>Bacteria</taxon>
        <taxon>Pseudomonadati</taxon>
        <taxon>Pseudomonadota</taxon>
        <taxon>Gammaproteobacteria</taxon>
        <taxon>Pseudomonadales</taxon>
        <taxon>Pseudomonadaceae</taxon>
        <taxon>Stutzerimonas</taxon>
    </lineage>
</organism>
<evidence type="ECO:0000313" key="8">
    <source>
        <dbReference type="Proteomes" id="UP001595630"/>
    </source>
</evidence>
<dbReference type="InterPro" id="IPR047057">
    <property type="entry name" value="MerR_fam"/>
</dbReference>
<dbReference type="PANTHER" id="PTHR30204">
    <property type="entry name" value="REDOX-CYCLING DRUG-SENSING TRANSCRIPTIONAL ACTIVATOR SOXR"/>
    <property type="match status" value="1"/>
</dbReference>
<dbReference type="SMART" id="SM00422">
    <property type="entry name" value="HTH_MERR"/>
    <property type="match status" value="1"/>
</dbReference>
<evidence type="ECO:0000256" key="5">
    <source>
        <dbReference type="ARBA" id="ARBA00023163"/>
    </source>
</evidence>
<evidence type="ECO:0000313" key="7">
    <source>
        <dbReference type="EMBL" id="MFC3607920.1"/>
    </source>
</evidence>
<keyword evidence="5" id="KW-0804">Transcription</keyword>
<evidence type="ECO:0000256" key="2">
    <source>
        <dbReference type="ARBA" id="ARBA00022490"/>
    </source>
</evidence>
<dbReference type="RefSeq" id="WP_386363957.1">
    <property type="nucleotide sequence ID" value="NZ_JBHRXZ010000018.1"/>
</dbReference>
<keyword evidence="4" id="KW-0238">DNA-binding</keyword>
<comment type="caution">
    <text evidence="7">The sequence shown here is derived from an EMBL/GenBank/DDBJ whole genome shotgun (WGS) entry which is preliminary data.</text>
</comment>
<dbReference type="Gene3D" id="1.10.1660.10">
    <property type="match status" value="1"/>
</dbReference>
<accession>A0ABV7T6J1</accession>
<keyword evidence="3" id="KW-0805">Transcription regulation</keyword>
<dbReference type="PRINTS" id="PR00040">
    <property type="entry name" value="HTHMERR"/>
</dbReference>
<reference evidence="8" key="1">
    <citation type="journal article" date="2019" name="Int. J. Syst. Evol. Microbiol.">
        <title>The Global Catalogue of Microorganisms (GCM) 10K type strain sequencing project: providing services to taxonomists for standard genome sequencing and annotation.</title>
        <authorList>
            <consortium name="The Broad Institute Genomics Platform"/>
            <consortium name="The Broad Institute Genome Sequencing Center for Infectious Disease"/>
            <person name="Wu L."/>
            <person name="Ma J."/>
        </authorList>
    </citation>
    <scope>NUCLEOTIDE SEQUENCE [LARGE SCALE GENOMIC DNA]</scope>
    <source>
        <strain evidence="8">KCTC 42447</strain>
    </source>
</reference>
<name>A0ABV7T6J1_9GAMM</name>
<dbReference type="CDD" id="cd01108">
    <property type="entry name" value="HTH_CueR"/>
    <property type="match status" value="1"/>
</dbReference>
<dbReference type="InterPro" id="IPR015358">
    <property type="entry name" value="Tscrpt_reg_MerR_DNA-bd"/>
</dbReference>
<dbReference type="InterPro" id="IPR000551">
    <property type="entry name" value="MerR-type_HTH_dom"/>
</dbReference>
<dbReference type="PROSITE" id="PS00552">
    <property type="entry name" value="HTH_MERR_1"/>
    <property type="match status" value="1"/>
</dbReference>
<dbReference type="InterPro" id="IPR009061">
    <property type="entry name" value="DNA-bd_dom_put_sf"/>
</dbReference>
<comment type="subcellular location">
    <subcellularLocation>
        <location evidence="1">Cytoplasm</location>
    </subcellularLocation>
</comment>
<evidence type="ECO:0000256" key="3">
    <source>
        <dbReference type="ARBA" id="ARBA00023015"/>
    </source>
</evidence>
<protein>
    <submittedName>
        <fullName evidence="7">Cu(I)-responsive transcriptional regulator</fullName>
    </submittedName>
</protein>